<dbReference type="EMBL" id="BAAAXQ010000077">
    <property type="protein sequence ID" value="GAA3025923.1"/>
    <property type="molecule type" value="Genomic_DNA"/>
</dbReference>
<protein>
    <submittedName>
        <fullName evidence="1">ClbS/DfsB family four-helix bundle protein</fullName>
    </submittedName>
</protein>
<keyword evidence="2" id="KW-1185">Reference proteome</keyword>
<evidence type="ECO:0000313" key="1">
    <source>
        <dbReference type="EMBL" id="GAA3025923.1"/>
    </source>
</evidence>
<reference evidence="1 2" key="1">
    <citation type="journal article" date="2019" name="Int. J. Syst. Evol. Microbiol.">
        <title>The Global Catalogue of Microorganisms (GCM) 10K type strain sequencing project: providing services to taxonomists for standard genome sequencing and annotation.</title>
        <authorList>
            <consortium name="The Broad Institute Genomics Platform"/>
            <consortium name="The Broad Institute Genome Sequencing Center for Infectious Disease"/>
            <person name="Wu L."/>
            <person name="Ma J."/>
        </authorList>
    </citation>
    <scope>NUCLEOTIDE SEQUENCE [LARGE SCALE GENOMIC DNA]</scope>
    <source>
        <strain evidence="1 2">JCM 8736</strain>
    </source>
</reference>
<comment type="caution">
    <text evidence="1">The sequence shown here is derived from an EMBL/GenBank/DDBJ whole genome shotgun (WGS) entry which is preliminary data.</text>
</comment>
<evidence type="ECO:0000313" key="2">
    <source>
        <dbReference type="Proteomes" id="UP001501577"/>
    </source>
</evidence>
<dbReference type="RefSeq" id="WP_068709044.1">
    <property type="nucleotide sequence ID" value="NZ_BAAAXQ010000077.1"/>
</dbReference>
<dbReference type="Pfam" id="PF08020">
    <property type="entry name" value="DUF1706"/>
    <property type="match status" value="1"/>
</dbReference>
<gene>
    <name evidence="1" type="ORF">GCM10019998_23000</name>
</gene>
<dbReference type="PANTHER" id="PTHR40658:SF4">
    <property type="entry name" value="HYPOTHETICAL CYTOSOLIC PROTEIN"/>
    <property type="match status" value="1"/>
</dbReference>
<proteinExistence type="predicted"/>
<dbReference type="Gene3D" id="1.20.120.450">
    <property type="entry name" value="dinb family like domain"/>
    <property type="match status" value="1"/>
</dbReference>
<sequence>MARPTTKTALVEAADMKFTELLELMDAMTEEEQHANFNFSEAFLNKQKTTHWKRDKNLRDVLIHLYEWHQLLLNWVDNNQKGITKPFLPEPYNWRTYPQMNVEIWKKHQMTSYVKARQLLEKSHLEVMALIHSFSDEELFTKKYFSWTGTGALGGNCVSATSSHYDWAIKKIKKHVKEYRKATS</sequence>
<organism evidence="1 2">
    <name type="scientific">Tetragenococcus solitarius</name>
    <dbReference type="NCBI Taxonomy" id="71453"/>
    <lineage>
        <taxon>Bacteria</taxon>
        <taxon>Bacillati</taxon>
        <taxon>Bacillota</taxon>
        <taxon>Bacilli</taxon>
        <taxon>Lactobacillales</taxon>
        <taxon>Enterococcaceae</taxon>
        <taxon>Tetragenococcus</taxon>
    </lineage>
</organism>
<accession>A0ABN3YCY4</accession>
<dbReference type="InterPro" id="IPR034660">
    <property type="entry name" value="DinB/YfiT-like"/>
</dbReference>
<name>A0ABN3YCY4_9ENTE</name>
<dbReference type="Proteomes" id="UP001501577">
    <property type="component" value="Unassembled WGS sequence"/>
</dbReference>
<dbReference type="PIRSF" id="PIRSF031551">
    <property type="entry name" value="DUF1706"/>
    <property type="match status" value="1"/>
</dbReference>
<dbReference type="InterPro" id="IPR012550">
    <property type="entry name" value="DUF1706"/>
</dbReference>
<dbReference type="PANTHER" id="PTHR40658">
    <property type="match status" value="1"/>
</dbReference>